<proteinExistence type="predicted"/>
<sequence length="42" mass="5294">MYMPFMLARKLWAVLLIWFYVYEIFVRSLIYIYDLRWVGISN</sequence>
<keyword evidence="1" id="KW-1133">Transmembrane helix</keyword>
<keyword evidence="1" id="KW-0812">Transmembrane</keyword>
<name>A0A2C9W2L8_MANES</name>
<gene>
    <name evidence="2" type="ORF">MANES_04G146900</name>
</gene>
<accession>A0A2C9W2L8</accession>
<feature type="transmembrane region" description="Helical" evidence="1">
    <location>
        <begin position="12"/>
        <end position="33"/>
    </location>
</feature>
<evidence type="ECO:0000256" key="1">
    <source>
        <dbReference type="SAM" id="Phobius"/>
    </source>
</evidence>
<dbReference type="AlphaFoldDB" id="A0A2C9W2L8"/>
<dbReference type="EMBL" id="CM004390">
    <property type="protein sequence ID" value="OAY53234.1"/>
    <property type="molecule type" value="Genomic_DNA"/>
</dbReference>
<reference evidence="2" key="1">
    <citation type="submission" date="2016-02" db="EMBL/GenBank/DDBJ databases">
        <title>WGS assembly of Manihot esculenta.</title>
        <authorList>
            <person name="Bredeson J.V."/>
            <person name="Prochnik S.E."/>
            <person name="Lyons J.B."/>
            <person name="Schmutz J."/>
            <person name="Grimwood J."/>
            <person name="Vrebalov J."/>
            <person name="Bart R.S."/>
            <person name="Amuge T."/>
            <person name="Ferguson M.E."/>
            <person name="Green R."/>
            <person name="Putnam N."/>
            <person name="Stites J."/>
            <person name="Rounsley S."/>
            <person name="Rokhsar D.S."/>
        </authorList>
    </citation>
    <scope>NUCLEOTIDE SEQUENCE [LARGE SCALE GENOMIC DNA]</scope>
    <source>
        <tissue evidence="2">Leaf</tissue>
    </source>
</reference>
<keyword evidence="1" id="KW-0472">Membrane</keyword>
<evidence type="ECO:0000313" key="2">
    <source>
        <dbReference type="EMBL" id="OAY53234.1"/>
    </source>
</evidence>
<protein>
    <submittedName>
        <fullName evidence="2">Uncharacterized protein</fullName>
    </submittedName>
</protein>
<organism evidence="2">
    <name type="scientific">Manihot esculenta</name>
    <name type="common">Cassava</name>
    <name type="synonym">Jatropha manihot</name>
    <dbReference type="NCBI Taxonomy" id="3983"/>
    <lineage>
        <taxon>Eukaryota</taxon>
        <taxon>Viridiplantae</taxon>
        <taxon>Streptophyta</taxon>
        <taxon>Embryophyta</taxon>
        <taxon>Tracheophyta</taxon>
        <taxon>Spermatophyta</taxon>
        <taxon>Magnoliopsida</taxon>
        <taxon>eudicotyledons</taxon>
        <taxon>Gunneridae</taxon>
        <taxon>Pentapetalae</taxon>
        <taxon>rosids</taxon>
        <taxon>fabids</taxon>
        <taxon>Malpighiales</taxon>
        <taxon>Euphorbiaceae</taxon>
        <taxon>Crotonoideae</taxon>
        <taxon>Manihoteae</taxon>
        <taxon>Manihot</taxon>
    </lineage>
</organism>